<comment type="caution">
    <text evidence="2">The sequence shown here is derived from an EMBL/GenBank/DDBJ whole genome shotgun (WGS) entry which is preliminary data.</text>
</comment>
<reference evidence="2 3" key="1">
    <citation type="submission" date="2019-02" db="EMBL/GenBank/DDBJ databases">
        <title>Genome sequencing of the rare red list fungi Dentipellis fragilis.</title>
        <authorList>
            <person name="Buettner E."/>
            <person name="Kellner H."/>
        </authorList>
    </citation>
    <scope>NUCLEOTIDE SEQUENCE [LARGE SCALE GENOMIC DNA]</scope>
    <source>
        <strain evidence="2 3">DSM 105465</strain>
    </source>
</reference>
<organism evidence="2 3">
    <name type="scientific">Dentipellis fragilis</name>
    <dbReference type="NCBI Taxonomy" id="205917"/>
    <lineage>
        <taxon>Eukaryota</taxon>
        <taxon>Fungi</taxon>
        <taxon>Dikarya</taxon>
        <taxon>Basidiomycota</taxon>
        <taxon>Agaricomycotina</taxon>
        <taxon>Agaricomycetes</taxon>
        <taxon>Russulales</taxon>
        <taxon>Hericiaceae</taxon>
        <taxon>Dentipellis</taxon>
    </lineage>
</organism>
<evidence type="ECO:0000313" key="2">
    <source>
        <dbReference type="EMBL" id="TFY69270.1"/>
    </source>
</evidence>
<dbReference type="Pfam" id="PF20236">
    <property type="entry name" value="DUF6593"/>
    <property type="match status" value="1"/>
</dbReference>
<name>A0A4Y9Z584_9AGAM</name>
<protein>
    <recommendedName>
        <fullName evidence="1">DUF6593 domain-containing protein</fullName>
    </recommendedName>
</protein>
<evidence type="ECO:0000259" key="1">
    <source>
        <dbReference type="Pfam" id="PF20236"/>
    </source>
</evidence>
<feature type="domain" description="DUF6593" evidence="1">
    <location>
        <begin position="16"/>
        <end position="195"/>
    </location>
</feature>
<dbReference type="InterPro" id="IPR046528">
    <property type="entry name" value="DUF6593"/>
</dbReference>
<dbReference type="OrthoDB" id="3360976at2759"/>
<sequence>MNLHISRDNILTTRAILNTVLRDDHGEPLYRIETSFKNTREEETTISRFLPEAGTSGTNGPSSVKGDTAEETDILLRALSEQEFAKIEWHRFHSTLFKWADRTMEINAYMPYSNTLMTERAFTATDGKSYVWKYGTVRSSLTRNDGINTPIATYHRGFFGLMGKSDKPYLEISPEGLNIADEIVVTFVYIERRRQQRERGT</sequence>
<dbReference type="AlphaFoldDB" id="A0A4Y9Z584"/>
<gene>
    <name evidence="2" type="ORF">EVG20_g3213</name>
</gene>
<proteinExistence type="predicted"/>
<dbReference type="Proteomes" id="UP000298327">
    <property type="component" value="Unassembled WGS sequence"/>
</dbReference>
<evidence type="ECO:0000313" key="3">
    <source>
        <dbReference type="Proteomes" id="UP000298327"/>
    </source>
</evidence>
<keyword evidence="3" id="KW-1185">Reference proteome</keyword>
<accession>A0A4Y9Z584</accession>
<dbReference type="EMBL" id="SEOQ01000141">
    <property type="protein sequence ID" value="TFY69270.1"/>
    <property type="molecule type" value="Genomic_DNA"/>
</dbReference>